<dbReference type="OrthoDB" id="4186099at2759"/>
<proteinExistence type="predicted"/>
<keyword evidence="1" id="KW-0732">Signal</keyword>
<reference evidence="2 3" key="1">
    <citation type="submission" date="2016-03" db="EMBL/GenBank/DDBJ databases">
        <title>Comparative genomics of Pseudogymnoascus destructans, the fungus causing white-nose syndrome of bats.</title>
        <authorList>
            <person name="Palmer J.M."/>
            <person name="Drees K.P."/>
            <person name="Foster J.T."/>
            <person name="Lindner D.L."/>
        </authorList>
    </citation>
    <scope>NUCLEOTIDE SEQUENCE [LARGE SCALE GENOMIC DNA]</scope>
    <source>
        <strain evidence="2 3">UAMH 10579</strain>
    </source>
</reference>
<evidence type="ECO:0000256" key="1">
    <source>
        <dbReference type="SAM" id="SignalP"/>
    </source>
</evidence>
<evidence type="ECO:0008006" key="4">
    <source>
        <dbReference type="Google" id="ProtNLM"/>
    </source>
</evidence>
<gene>
    <name evidence="2" type="ORF">VE01_09003</name>
</gene>
<protein>
    <recommendedName>
        <fullName evidence="4">Killer toxin Kp4 domain-containing protein</fullName>
    </recommendedName>
</protein>
<dbReference type="EMBL" id="KV460258">
    <property type="protein sequence ID" value="OBT93044.1"/>
    <property type="molecule type" value="Genomic_DNA"/>
</dbReference>
<sequence>MQFTLLAAALAVFATGAIADNCKPGLFYCGSTLVSKGKYQAQIDQAIHDAGQQEIDNGKDDLFYCVGGNQGVIDWQKRCAGGCIDAGTDKSDHC</sequence>
<feature type="chain" id="PRO_5008608384" description="Killer toxin Kp4 domain-containing protein" evidence="1">
    <location>
        <begin position="20"/>
        <end position="94"/>
    </location>
</feature>
<reference evidence="3" key="2">
    <citation type="journal article" date="2018" name="Nat. Commun.">
        <title>Extreme sensitivity to ultraviolet light in the fungal pathogen causing white-nose syndrome of bats.</title>
        <authorList>
            <person name="Palmer J.M."/>
            <person name="Drees K.P."/>
            <person name="Foster J.T."/>
            <person name="Lindner D.L."/>
        </authorList>
    </citation>
    <scope>NUCLEOTIDE SEQUENCE [LARGE SCALE GENOMIC DNA]</scope>
    <source>
        <strain evidence="3">UAMH 10579</strain>
    </source>
</reference>
<dbReference type="AlphaFoldDB" id="A0A1B8GB35"/>
<dbReference type="STRING" id="342668.A0A1B8GB35"/>
<keyword evidence="3" id="KW-1185">Reference proteome</keyword>
<evidence type="ECO:0000313" key="2">
    <source>
        <dbReference type="EMBL" id="OBT93044.1"/>
    </source>
</evidence>
<dbReference type="RefSeq" id="XP_018126777.1">
    <property type="nucleotide sequence ID" value="XM_018278420.2"/>
</dbReference>
<dbReference type="GeneID" id="28842389"/>
<evidence type="ECO:0000313" key="3">
    <source>
        <dbReference type="Proteomes" id="UP000091956"/>
    </source>
</evidence>
<name>A0A1B8GB35_9PEZI</name>
<organism evidence="2 3">
    <name type="scientific">Pseudogymnoascus verrucosus</name>
    <dbReference type="NCBI Taxonomy" id="342668"/>
    <lineage>
        <taxon>Eukaryota</taxon>
        <taxon>Fungi</taxon>
        <taxon>Dikarya</taxon>
        <taxon>Ascomycota</taxon>
        <taxon>Pezizomycotina</taxon>
        <taxon>Leotiomycetes</taxon>
        <taxon>Thelebolales</taxon>
        <taxon>Thelebolaceae</taxon>
        <taxon>Pseudogymnoascus</taxon>
    </lineage>
</organism>
<feature type="signal peptide" evidence="1">
    <location>
        <begin position="1"/>
        <end position="19"/>
    </location>
</feature>
<dbReference type="Proteomes" id="UP000091956">
    <property type="component" value="Unassembled WGS sequence"/>
</dbReference>
<accession>A0A1B8GB35</accession>